<comment type="function">
    <text evidence="7">Involved in the biosynthesis of the chorismate, which leads to the biosynthesis of aromatic amino acids. Catalyzes the reversible NADPH linked reduction of 3-dehydroshikimate (DHSA) to yield shikimate (SA).</text>
</comment>
<keyword evidence="5 7" id="KW-0057">Aromatic amino acid biosynthesis</keyword>
<name>F4QJQ9_9CAUL</name>
<dbReference type="PANTHER" id="PTHR21089">
    <property type="entry name" value="SHIKIMATE DEHYDROGENASE"/>
    <property type="match status" value="1"/>
</dbReference>
<dbReference type="Pfam" id="PF01488">
    <property type="entry name" value="Shikimate_DH"/>
    <property type="match status" value="1"/>
</dbReference>
<dbReference type="PANTHER" id="PTHR21089:SF1">
    <property type="entry name" value="BIFUNCTIONAL 3-DEHYDROQUINATE DEHYDRATASE_SHIKIMATE DEHYDROGENASE, CHLOROPLASTIC"/>
    <property type="match status" value="1"/>
</dbReference>
<feature type="binding site" evidence="7">
    <location>
        <begin position="25"/>
        <end position="27"/>
    </location>
    <ligand>
        <name>shikimate</name>
        <dbReference type="ChEBI" id="CHEBI:36208"/>
    </ligand>
</feature>
<sequence>MIDIQSLPTGAARIAAVVGQPIHHSLSPFLHNAWLRDLKLNGVYAAFGPKDERGFDRLILSCRSNGIKGLNITAPFKEQALSLADTVAASARVCGSANLLTFDDDGQIHAQSTDGHGLVRSFELQAPGCDLRAGPVVIMGAGGASRAAVAAMLDAGAPEVRIVNRTLARAEDLVFAFPGDKVTAFELTQVDRAFRGAVAVINAASGGPLPLFDALDTAATIMDMTYRPLRTNWLTAAAERGLATVDGLNMLIEQARPSFEAFYGAAPNPAFDIRALALTYLGEA</sequence>
<dbReference type="HAMAP" id="MF_00222">
    <property type="entry name" value="Shikimate_DH_AroE"/>
    <property type="match status" value="1"/>
</dbReference>
<evidence type="ECO:0000256" key="1">
    <source>
        <dbReference type="ARBA" id="ARBA00004871"/>
    </source>
</evidence>
<dbReference type="InterPro" id="IPR013708">
    <property type="entry name" value="Shikimate_DH-bd_N"/>
</dbReference>
<feature type="binding site" evidence="7">
    <location>
        <position position="224"/>
    </location>
    <ligand>
        <name>NADP(+)</name>
        <dbReference type="ChEBI" id="CHEBI:58349"/>
    </ligand>
</feature>
<feature type="active site" description="Proton acceptor" evidence="7">
    <location>
        <position position="77"/>
    </location>
</feature>
<dbReference type="InterPro" id="IPR006151">
    <property type="entry name" value="Shikm_DH/Glu-tRNA_Rdtase"/>
</dbReference>
<comment type="catalytic activity">
    <reaction evidence="6 7">
        <text>shikimate + NADP(+) = 3-dehydroshikimate + NADPH + H(+)</text>
        <dbReference type="Rhea" id="RHEA:17737"/>
        <dbReference type="ChEBI" id="CHEBI:15378"/>
        <dbReference type="ChEBI" id="CHEBI:16630"/>
        <dbReference type="ChEBI" id="CHEBI:36208"/>
        <dbReference type="ChEBI" id="CHEBI:57783"/>
        <dbReference type="ChEBI" id="CHEBI:58349"/>
        <dbReference type="EC" id="1.1.1.25"/>
    </reaction>
</comment>
<dbReference type="SUPFAM" id="SSF51735">
    <property type="entry name" value="NAD(P)-binding Rossmann-fold domains"/>
    <property type="match status" value="1"/>
</dbReference>
<dbReference type="STRING" id="715226.ABI_04420"/>
<evidence type="ECO:0000313" key="10">
    <source>
        <dbReference type="EMBL" id="EGF92010.1"/>
    </source>
</evidence>
<dbReference type="HOGENOM" id="CLU_044063_2_0_5"/>
<dbReference type="GO" id="GO:0019632">
    <property type="term" value="P:shikimate metabolic process"/>
    <property type="evidence" value="ECO:0007669"/>
    <property type="project" value="TreeGrafter"/>
</dbReference>
<dbReference type="UniPathway" id="UPA00053">
    <property type="reaction ID" value="UER00087"/>
</dbReference>
<protein>
    <recommendedName>
        <fullName evidence="2 7">Shikimate dehydrogenase (NADP(+))</fullName>
        <shortName evidence="7">SDH</shortName>
        <ecNumber evidence="2 7">1.1.1.25</ecNumber>
    </recommendedName>
</protein>
<accession>F4QJQ9</accession>
<evidence type="ECO:0000256" key="5">
    <source>
        <dbReference type="ARBA" id="ARBA00023141"/>
    </source>
</evidence>
<dbReference type="eggNOG" id="COG0169">
    <property type="taxonomic scope" value="Bacteria"/>
</dbReference>
<dbReference type="EC" id="1.1.1.25" evidence="2 7"/>
<keyword evidence="4 7" id="KW-0560">Oxidoreductase</keyword>
<dbReference type="Gene3D" id="3.40.50.10860">
    <property type="entry name" value="Leucine Dehydrogenase, chain A, domain 1"/>
    <property type="match status" value="1"/>
</dbReference>
<dbReference type="Proteomes" id="UP000006512">
    <property type="component" value="Unassembled WGS sequence"/>
</dbReference>
<keyword evidence="11" id="KW-1185">Reference proteome</keyword>
<feature type="binding site" evidence="7">
    <location>
        <position position="247"/>
    </location>
    <ligand>
        <name>NADP(+)</name>
        <dbReference type="ChEBI" id="CHEBI:58349"/>
    </ligand>
</feature>
<feature type="binding site" evidence="7">
    <location>
        <position position="98"/>
    </location>
    <ligand>
        <name>shikimate</name>
        <dbReference type="ChEBI" id="CHEBI:36208"/>
    </ligand>
</feature>
<dbReference type="Pfam" id="PF08501">
    <property type="entry name" value="Shikimate_dh_N"/>
    <property type="match status" value="1"/>
</dbReference>
<dbReference type="GO" id="GO:0009073">
    <property type="term" value="P:aromatic amino acid family biosynthetic process"/>
    <property type="evidence" value="ECO:0007669"/>
    <property type="project" value="UniProtKB-KW"/>
</dbReference>
<feature type="binding site" evidence="7">
    <location>
        <position position="114"/>
    </location>
    <ligand>
        <name>shikimate</name>
        <dbReference type="ChEBI" id="CHEBI:36208"/>
    </ligand>
</feature>
<comment type="subunit">
    <text evidence="7">Homodimer.</text>
</comment>
<dbReference type="InterPro" id="IPR022893">
    <property type="entry name" value="Shikimate_DH_fam"/>
</dbReference>
<comment type="similarity">
    <text evidence="7">Belongs to the shikimate dehydrogenase family.</text>
</comment>
<feature type="binding site" evidence="7">
    <location>
        <begin position="140"/>
        <end position="144"/>
    </location>
    <ligand>
        <name>NADP(+)</name>
        <dbReference type="ChEBI" id="CHEBI:58349"/>
    </ligand>
</feature>
<feature type="binding site" evidence="7">
    <location>
        <position position="73"/>
    </location>
    <ligand>
        <name>shikimate</name>
        <dbReference type="ChEBI" id="CHEBI:36208"/>
    </ligand>
</feature>
<evidence type="ECO:0000256" key="6">
    <source>
        <dbReference type="ARBA" id="ARBA00049442"/>
    </source>
</evidence>
<dbReference type="SUPFAM" id="SSF53223">
    <property type="entry name" value="Aminoacid dehydrogenase-like, N-terminal domain"/>
    <property type="match status" value="1"/>
</dbReference>
<keyword evidence="7" id="KW-0028">Amino-acid biosynthesis</keyword>
<evidence type="ECO:0000313" key="11">
    <source>
        <dbReference type="Proteomes" id="UP000006512"/>
    </source>
</evidence>
<feature type="domain" description="Shikimate dehydrogenase substrate binding N-terminal" evidence="9">
    <location>
        <begin position="17"/>
        <end position="99"/>
    </location>
</feature>
<keyword evidence="3 7" id="KW-0521">NADP</keyword>
<proteinExistence type="inferred from homology"/>
<dbReference type="InterPro" id="IPR046346">
    <property type="entry name" value="Aminoacid_DH-like_N_sf"/>
</dbReference>
<feature type="domain" description="Quinate/shikimate 5-dehydrogenase/glutamyl-tRNA reductase" evidence="8">
    <location>
        <begin position="131"/>
        <end position="205"/>
    </location>
</feature>
<dbReference type="InterPro" id="IPR036291">
    <property type="entry name" value="NAD(P)-bd_dom_sf"/>
</dbReference>
<feature type="binding site" evidence="7">
    <location>
        <begin position="164"/>
        <end position="169"/>
    </location>
    <ligand>
        <name>NADP(+)</name>
        <dbReference type="ChEBI" id="CHEBI:58349"/>
    </ligand>
</feature>
<reference evidence="11" key="1">
    <citation type="submission" date="2011-03" db="EMBL/GenBank/DDBJ databases">
        <title>Draft genome sequence of Brevundimonas diminuta.</title>
        <authorList>
            <person name="Brown P.J.B."/>
            <person name="Buechlein A."/>
            <person name="Hemmerich C."/>
            <person name="Brun Y.V."/>
        </authorList>
    </citation>
    <scope>NUCLEOTIDE SEQUENCE [LARGE SCALE GENOMIC DNA]</scope>
    <source>
        <strain evidence="11">C19</strain>
    </source>
</reference>
<evidence type="ECO:0000256" key="2">
    <source>
        <dbReference type="ARBA" id="ARBA00012962"/>
    </source>
</evidence>
<dbReference type="CDD" id="cd01065">
    <property type="entry name" value="NAD_bind_Shikimate_DH"/>
    <property type="match status" value="1"/>
</dbReference>
<evidence type="ECO:0000256" key="7">
    <source>
        <dbReference type="HAMAP-Rule" id="MF_00222"/>
    </source>
</evidence>
<dbReference type="AlphaFoldDB" id="F4QJQ9"/>
<feature type="binding site" evidence="7">
    <location>
        <position position="254"/>
    </location>
    <ligand>
        <name>shikimate</name>
        <dbReference type="ChEBI" id="CHEBI:36208"/>
    </ligand>
</feature>
<feature type="binding site" evidence="7">
    <location>
        <position position="226"/>
    </location>
    <ligand>
        <name>shikimate</name>
        <dbReference type="ChEBI" id="CHEBI:36208"/>
    </ligand>
</feature>
<dbReference type="GO" id="GO:0004764">
    <property type="term" value="F:shikimate 3-dehydrogenase (NADP+) activity"/>
    <property type="evidence" value="ECO:0007669"/>
    <property type="project" value="UniProtKB-UniRule"/>
</dbReference>
<evidence type="ECO:0000259" key="9">
    <source>
        <dbReference type="Pfam" id="PF08501"/>
    </source>
</evidence>
<evidence type="ECO:0000259" key="8">
    <source>
        <dbReference type="Pfam" id="PF01488"/>
    </source>
</evidence>
<dbReference type="GO" id="GO:0009423">
    <property type="term" value="P:chorismate biosynthetic process"/>
    <property type="evidence" value="ECO:0007669"/>
    <property type="project" value="UniProtKB-UniRule"/>
</dbReference>
<dbReference type="Gene3D" id="3.40.50.720">
    <property type="entry name" value="NAD(P)-binding Rossmann-like Domain"/>
    <property type="match status" value="1"/>
</dbReference>
<comment type="caution">
    <text evidence="7">Lacks conserved residue(s) required for the propagation of feature annotation.</text>
</comment>
<evidence type="ECO:0000256" key="3">
    <source>
        <dbReference type="ARBA" id="ARBA00022857"/>
    </source>
</evidence>
<dbReference type="EMBL" id="GL883077">
    <property type="protein sequence ID" value="EGF92010.1"/>
    <property type="molecule type" value="Genomic_DNA"/>
</dbReference>
<organism evidence="10 11">
    <name type="scientific">Asticcacaulis biprosthecium C19</name>
    <dbReference type="NCBI Taxonomy" id="715226"/>
    <lineage>
        <taxon>Bacteria</taxon>
        <taxon>Pseudomonadati</taxon>
        <taxon>Pseudomonadota</taxon>
        <taxon>Alphaproteobacteria</taxon>
        <taxon>Caulobacterales</taxon>
        <taxon>Caulobacteraceae</taxon>
        <taxon>Asticcacaulis</taxon>
    </lineage>
</organism>
<comment type="pathway">
    <text evidence="1 7">Metabolic intermediate biosynthesis; chorismate biosynthesis; chorismate from D-erythrose 4-phosphate and phosphoenolpyruvate: step 4/7.</text>
</comment>
<evidence type="ECO:0000256" key="4">
    <source>
        <dbReference type="ARBA" id="ARBA00023002"/>
    </source>
</evidence>
<gene>
    <name evidence="7" type="primary">aroE</name>
    <name evidence="10" type="ORF">ABI_04420</name>
</gene>
<dbReference type="GO" id="GO:0008652">
    <property type="term" value="P:amino acid biosynthetic process"/>
    <property type="evidence" value="ECO:0007669"/>
    <property type="project" value="UniProtKB-KW"/>
</dbReference>